<dbReference type="Gene3D" id="3.40.710.10">
    <property type="entry name" value="DD-peptidase/beta-lactamase superfamily"/>
    <property type="match status" value="1"/>
</dbReference>
<feature type="domain" description="Beta-lactamase-related" evidence="2">
    <location>
        <begin position="42"/>
        <end position="380"/>
    </location>
</feature>
<dbReference type="Pfam" id="PF11954">
    <property type="entry name" value="DUF3471"/>
    <property type="match status" value="1"/>
</dbReference>
<dbReference type="InterPro" id="IPR001466">
    <property type="entry name" value="Beta-lactam-related"/>
</dbReference>
<feature type="signal peptide" evidence="1">
    <location>
        <begin position="1"/>
        <end position="22"/>
    </location>
</feature>
<organism evidence="4 5">
    <name type="scientific">Duganella radicis</name>
    <dbReference type="NCBI Taxonomy" id="551988"/>
    <lineage>
        <taxon>Bacteria</taxon>
        <taxon>Pseudomonadati</taxon>
        <taxon>Pseudomonadota</taxon>
        <taxon>Betaproteobacteria</taxon>
        <taxon>Burkholderiales</taxon>
        <taxon>Oxalobacteraceae</taxon>
        <taxon>Telluria group</taxon>
        <taxon>Duganella</taxon>
    </lineage>
</organism>
<keyword evidence="1" id="KW-0732">Signal</keyword>
<keyword evidence="4" id="KW-0378">Hydrolase</keyword>
<dbReference type="Proteomes" id="UP000475582">
    <property type="component" value="Unassembled WGS sequence"/>
</dbReference>
<gene>
    <name evidence="4" type="ORF">GM676_13945</name>
</gene>
<dbReference type="EMBL" id="WNKY01000013">
    <property type="protein sequence ID" value="MTV38678.1"/>
    <property type="molecule type" value="Genomic_DNA"/>
</dbReference>
<dbReference type="InterPro" id="IPR021860">
    <property type="entry name" value="Peptidase_S12_Pab87-rel_C"/>
</dbReference>
<dbReference type="GO" id="GO:0016787">
    <property type="term" value="F:hydrolase activity"/>
    <property type="evidence" value="ECO:0007669"/>
    <property type="project" value="UniProtKB-KW"/>
</dbReference>
<sequence>MRDLGRNVTLALLLALGGAAQAATADQKPAVVASDAVLSRELDTFIARGMKDWQIPGLSIVVVNGRGVVYEKGFGLREIGKPGKVDAHTMFGMMSTTKAMTALALAMLVDEGKLAWDDPLVKHLPGLRLPNAYLTEHATVRDALRHTSGVQDADFLWAREDMSTREVIRRLEYVQATAALRSDFVYNNVIYQVAGQVIEAVSGQRWQDFITTRIMQPLGMSESAATMTAMLAAAPANVSVPHAEIDGAVRAIADSSVDTVPAAGAAWSNAHDAGKWLAFLLADGKAGGKQLVSEAGFKELFTPQVAIQREQFGYPTTALTNSHFTSYGLGWFLQDYRGQFVAMHTGSTNGRTAIVGLLPDAKVGVYVFGNLDHAEFRHALMWKVLDMYSGAPARDWNGEALALYGGLKKEKRAKQEAEEAKRIAGTKPSHPLGDYVGTYRHQAWGDVSVTLEGEGLVLRMGSSPEMVGRLEQWHYDTFRARLGTGLGGWDKFVFGMASDGSIASLQYEDASFTRVAPAAGH</sequence>
<dbReference type="Gene3D" id="2.40.128.600">
    <property type="match status" value="1"/>
</dbReference>
<reference evidence="4 5" key="1">
    <citation type="submission" date="2019-11" db="EMBL/GenBank/DDBJ databases">
        <title>Type strains purchased from KCTC, JCM and DSMZ.</title>
        <authorList>
            <person name="Lu H."/>
        </authorList>
    </citation>
    <scope>NUCLEOTIDE SEQUENCE [LARGE SCALE GENOMIC DNA]</scope>
    <source>
        <strain evidence="4 5">KCTC 22382</strain>
    </source>
</reference>
<evidence type="ECO:0000259" key="2">
    <source>
        <dbReference type="Pfam" id="PF00144"/>
    </source>
</evidence>
<proteinExistence type="predicted"/>
<evidence type="ECO:0000313" key="4">
    <source>
        <dbReference type="EMBL" id="MTV38678.1"/>
    </source>
</evidence>
<dbReference type="AlphaFoldDB" id="A0A6L6PHV7"/>
<dbReference type="InterPro" id="IPR012338">
    <property type="entry name" value="Beta-lactam/transpept-like"/>
</dbReference>
<evidence type="ECO:0000256" key="1">
    <source>
        <dbReference type="SAM" id="SignalP"/>
    </source>
</evidence>
<feature type="domain" description="Peptidase S12 Pab87-related C-terminal" evidence="3">
    <location>
        <begin position="422"/>
        <end position="510"/>
    </location>
</feature>
<dbReference type="OrthoDB" id="9801061at2"/>
<dbReference type="RefSeq" id="WP_155464207.1">
    <property type="nucleotide sequence ID" value="NZ_WNKY01000013.1"/>
</dbReference>
<dbReference type="InterPro" id="IPR050491">
    <property type="entry name" value="AmpC-like"/>
</dbReference>
<accession>A0A6L6PHV7</accession>
<dbReference type="Pfam" id="PF00144">
    <property type="entry name" value="Beta-lactamase"/>
    <property type="match status" value="1"/>
</dbReference>
<protein>
    <submittedName>
        <fullName evidence="4">Serine hydrolase</fullName>
    </submittedName>
</protein>
<evidence type="ECO:0000259" key="3">
    <source>
        <dbReference type="Pfam" id="PF11954"/>
    </source>
</evidence>
<feature type="chain" id="PRO_5027116417" evidence="1">
    <location>
        <begin position="23"/>
        <end position="521"/>
    </location>
</feature>
<dbReference type="SUPFAM" id="SSF56601">
    <property type="entry name" value="beta-lactamase/transpeptidase-like"/>
    <property type="match status" value="1"/>
</dbReference>
<evidence type="ECO:0000313" key="5">
    <source>
        <dbReference type="Proteomes" id="UP000475582"/>
    </source>
</evidence>
<comment type="caution">
    <text evidence="4">The sequence shown here is derived from an EMBL/GenBank/DDBJ whole genome shotgun (WGS) entry which is preliminary data.</text>
</comment>
<keyword evidence="5" id="KW-1185">Reference proteome</keyword>
<dbReference type="PANTHER" id="PTHR46825">
    <property type="entry name" value="D-ALANYL-D-ALANINE-CARBOXYPEPTIDASE/ENDOPEPTIDASE AMPH"/>
    <property type="match status" value="1"/>
</dbReference>
<name>A0A6L6PHV7_9BURK</name>
<dbReference type="PANTHER" id="PTHR46825:SF15">
    <property type="entry name" value="BETA-LACTAMASE-RELATED DOMAIN-CONTAINING PROTEIN"/>
    <property type="match status" value="1"/>
</dbReference>